<dbReference type="InterPro" id="IPR026881">
    <property type="entry name" value="WYL_dom"/>
</dbReference>
<evidence type="ECO:0000259" key="2">
    <source>
        <dbReference type="Pfam" id="PF13280"/>
    </source>
</evidence>
<name>A0ABD7UZ74_9ACTN</name>
<keyword evidence="5" id="KW-0647">Proteasome</keyword>
<dbReference type="Pfam" id="PF25583">
    <property type="entry name" value="WCX"/>
    <property type="match status" value="1"/>
</dbReference>
<evidence type="ECO:0000259" key="3">
    <source>
        <dbReference type="Pfam" id="PF19187"/>
    </source>
</evidence>
<protein>
    <submittedName>
        <fullName evidence="5">Proteasome accessory factor C</fullName>
    </submittedName>
</protein>
<feature type="region of interest" description="Disordered" evidence="1">
    <location>
        <begin position="214"/>
        <end position="234"/>
    </location>
</feature>
<reference evidence="5 6" key="1">
    <citation type="submission" date="2019-02" db="EMBL/GenBank/DDBJ databases">
        <authorList>
            <consortium name="Pathogen Informatics"/>
        </authorList>
    </citation>
    <scope>NUCLEOTIDE SEQUENCE [LARGE SCALE GENOMIC DNA]</scope>
    <source>
        <strain evidence="5 6">3012STDY6756503</strain>
    </source>
</reference>
<dbReference type="PIRSF" id="PIRSF016838">
    <property type="entry name" value="PafC"/>
    <property type="match status" value="1"/>
</dbReference>
<accession>A0ABD7UZ74</accession>
<dbReference type="InterPro" id="IPR051534">
    <property type="entry name" value="CBASS_pafABC_assoc_protein"/>
</dbReference>
<proteinExistence type="predicted"/>
<feature type="domain" description="PafC HTH" evidence="3">
    <location>
        <begin position="8"/>
        <end position="120"/>
    </location>
</feature>
<feature type="domain" description="WCX" evidence="4">
    <location>
        <begin position="241"/>
        <end position="316"/>
    </location>
</feature>
<dbReference type="Pfam" id="PF19187">
    <property type="entry name" value="HTH_PafC"/>
    <property type="match status" value="1"/>
</dbReference>
<evidence type="ECO:0000259" key="4">
    <source>
        <dbReference type="Pfam" id="PF25583"/>
    </source>
</evidence>
<feature type="region of interest" description="Disordered" evidence="1">
    <location>
        <begin position="128"/>
        <end position="148"/>
    </location>
</feature>
<dbReference type="AlphaFoldDB" id="A0ABD7UZ74"/>
<comment type="caution">
    <text evidence="5">The sequence shown here is derived from an EMBL/GenBank/DDBJ whole genome shotgun (WGS) entry which is preliminary data.</text>
</comment>
<gene>
    <name evidence="5" type="primary">pafC</name>
    <name evidence="5" type="ORF">NCTC8139_00759</name>
</gene>
<evidence type="ECO:0000313" key="6">
    <source>
        <dbReference type="Proteomes" id="UP000360750"/>
    </source>
</evidence>
<dbReference type="EMBL" id="CAACYD010000005">
    <property type="protein sequence ID" value="VFA81879.1"/>
    <property type="molecule type" value="Genomic_DNA"/>
</dbReference>
<dbReference type="InterPro" id="IPR043839">
    <property type="entry name" value="PafC_HTH"/>
</dbReference>
<evidence type="ECO:0000256" key="1">
    <source>
        <dbReference type="SAM" id="MobiDB-lite"/>
    </source>
</evidence>
<dbReference type="PANTHER" id="PTHR34580:SF1">
    <property type="entry name" value="PROTEIN PAFC"/>
    <property type="match status" value="1"/>
</dbReference>
<dbReference type="Proteomes" id="UP000360750">
    <property type="component" value="Unassembled WGS sequence"/>
</dbReference>
<sequence>MAAAQPSRLTRLLAMVPYFQARNGISIEQAARELGVTPTQLTKDLELLFVCGLPGYYPDDLIELEFSEGFVNVGFTAGMDRPLRLTTIEASTLLVALRALVETPGVVDVAAARRAIAKIEEAVGATAVPGLPGPDDSEPAGDNPTYTTVREAVRKGRALRLRYYSASRDSVSERVVDPIRLQVMDQHTYLEAWCRMAEGVRLFRFDRIDTAEALDESSRPPAEAEASPQSVLLPENPDLPAVELEIDPDHLWILDYYPVEPITRIEDREPDQPVRVRMVYGSPDWLTRFVLGFGGSVRVVDEPAIAEAVAVAAARARDRYRRSAPDTV</sequence>
<dbReference type="PROSITE" id="PS52050">
    <property type="entry name" value="WYL"/>
    <property type="match status" value="1"/>
</dbReference>
<organism evidence="5 6">
    <name type="scientific">Gordonia paraffinivorans</name>
    <dbReference type="NCBI Taxonomy" id="175628"/>
    <lineage>
        <taxon>Bacteria</taxon>
        <taxon>Bacillati</taxon>
        <taxon>Actinomycetota</taxon>
        <taxon>Actinomycetes</taxon>
        <taxon>Mycobacteriales</taxon>
        <taxon>Gordoniaceae</taxon>
        <taxon>Gordonia</taxon>
    </lineage>
</organism>
<dbReference type="InterPro" id="IPR028349">
    <property type="entry name" value="PafC-like"/>
</dbReference>
<feature type="domain" description="WYL" evidence="2">
    <location>
        <begin position="145"/>
        <end position="212"/>
    </location>
</feature>
<dbReference type="RefSeq" id="WP_109236968.1">
    <property type="nucleotide sequence ID" value="NZ_CAACYD010000005.1"/>
</dbReference>
<evidence type="ECO:0000313" key="5">
    <source>
        <dbReference type="EMBL" id="VFA81879.1"/>
    </source>
</evidence>
<dbReference type="GeneID" id="60748802"/>
<dbReference type="Pfam" id="PF13280">
    <property type="entry name" value="WYL"/>
    <property type="match status" value="1"/>
</dbReference>
<dbReference type="PANTHER" id="PTHR34580">
    <property type="match status" value="1"/>
</dbReference>
<dbReference type="InterPro" id="IPR057727">
    <property type="entry name" value="WCX_dom"/>
</dbReference>
<dbReference type="GO" id="GO:0000502">
    <property type="term" value="C:proteasome complex"/>
    <property type="evidence" value="ECO:0007669"/>
    <property type="project" value="UniProtKB-KW"/>
</dbReference>